<dbReference type="CDD" id="cd01949">
    <property type="entry name" value="GGDEF"/>
    <property type="match status" value="1"/>
</dbReference>
<organism evidence="6 7">
    <name type="scientific">Zooshikella ganghwensis</name>
    <dbReference type="NCBI Taxonomy" id="202772"/>
    <lineage>
        <taxon>Bacteria</taxon>
        <taxon>Pseudomonadati</taxon>
        <taxon>Pseudomonadota</taxon>
        <taxon>Gammaproteobacteria</taxon>
        <taxon>Oceanospirillales</taxon>
        <taxon>Zooshikellaceae</taxon>
        <taxon>Zooshikella</taxon>
    </lineage>
</organism>
<feature type="transmembrane region" description="Helical" evidence="4">
    <location>
        <begin position="43"/>
        <end position="60"/>
    </location>
</feature>
<name>A0A4P9VTE6_9GAMM</name>
<dbReference type="EC" id="2.7.7.65" evidence="2"/>
<evidence type="ECO:0000259" key="5">
    <source>
        <dbReference type="PROSITE" id="PS50887"/>
    </source>
</evidence>
<evidence type="ECO:0000256" key="2">
    <source>
        <dbReference type="ARBA" id="ARBA00012528"/>
    </source>
</evidence>
<feature type="transmembrane region" description="Helical" evidence="4">
    <location>
        <begin position="98"/>
        <end position="118"/>
    </location>
</feature>
<proteinExistence type="predicted"/>
<protein>
    <recommendedName>
        <fullName evidence="2">diguanylate cyclase</fullName>
        <ecNumber evidence="2">2.7.7.65</ecNumber>
    </recommendedName>
</protein>
<keyword evidence="4" id="KW-1133">Transmembrane helix</keyword>
<evidence type="ECO:0000256" key="4">
    <source>
        <dbReference type="SAM" id="Phobius"/>
    </source>
</evidence>
<keyword evidence="4" id="KW-0472">Membrane</keyword>
<evidence type="ECO:0000313" key="7">
    <source>
        <dbReference type="Proteomes" id="UP000257039"/>
    </source>
</evidence>
<evidence type="ECO:0000313" key="6">
    <source>
        <dbReference type="EMBL" id="RDH45947.1"/>
    </source>
</evidence>
<dbReference type="PANTHER" id="PTHR45138">
    <property type="entry name" value="REGULATORY COMPONENTS OF SENSORY TRANSDUCTION SYSTEM"/>
    <property type="match status" value="1"/>
</dbReference>
<dbReference type="PANTHER" id="PTHR45138:SF9">
    <property type="entry name" value="DIGUANYLATE CYCLASE DGCM-RELATED"/>
    <property type="match status" value="1"/>
</dbReference>
<dbReference type="InterPro" id="IPR029787">
    <property type="entry name" value="Nucleotide_cyclase"/>
</dbReference>
<dbReference type="EMBL" id="NDXW01000001">
    <property type="protein sequence ID" value="RDH45947.1"/>
    <property type="molecule type" value="Genomic_DNA"/>
</dbReference>
<keyword evidence="7" id="KW-1185">Reference proteome</keyword>
<dbReference type="GO" id="GO:0052621">
    <property type="term" value="F:diguanylate cyclase activity"/>
    <property type="evidence" value="ECO:0007669"/>
    <property type="project" value="UniProtKB-EC"/>
</dbReference>
<comment type="catalytic activity">
    <reaction evidence="3">
        <text>2 GTP = 3',3'-c-di-GMP + 2 diphosphate</text>
        <dbReference type="Rhea" id="RHEA:24898"/>
        <dbReference type="ChEBI" id="CHEBI:33019"/>
        <dbReference type="ChEBI" id="CHEBI:37565"/>
        <dbReference type="ChEBI" id="CHEBI:58805"/>
        <dbReference type="EC" id="2.7.7.65"/>
    </reaction>
</comment>
<dbReference type="GO" id="GO:1902201">
    <property type="term" value="P:negative regulation of bacterial-type flagellum-dependent cell motility"/>
    <property type="evidence" value="ECO:0007669"/>
    <property type="project" value="TreeGrafter"/>
</dbReference>
<sequence length="388" mass="44172">MKTAHNKAQDKLGNQYLKGCIQLQFDTDIESLFRHYFDTTNRLVKLITTNIVLLVVLYYLTQSIGLTDSHLIVILLTTLLVLSATLSAAGILIHRLHFLCRVSLIIFSLFLLLSTTLFSTASASSNLSQYFIFYFIFLYIYIFSGLIWRDCLSISIIVLISIFLFNHEGIFVFIKSDDFIFFLFPTLFCIGAGYYKEFQSRQFFLIEELLSQQAETDPLTGITNRRTLNHHLVKLWKQGCREKKNLALILVDIDYFKLFNDHYGHIAGDQALKKIATELTHHARRPLDLVARYGGEEFALLLYDIDANALSEHSNKIVTSVAALEIPHEASKISNTLTISCGSRLLYARPNLSVRKLLADADQALYSAKANGRNQAVIFGLNYKENQQ</sequence>
<feature type="transmembrane region" description="Helical" evidence="4">
    <location>
        <begin position="130"/>
        <end position="148"/>
    </location>
</feature>
<dbReference type="GO" id="GO:0005886">
    <property type="term" value="C:plasma membrane"/>
    <property type="evidence" value="ECO:0007669"/>
    <property type="project" value="TreeGrafter"/>
</dbReference>
<accession>A0A4P9VTE6</accession>
<keyword evidence="4" id="KW-0812">Transmembrane</keyword>
<dbReference type="GO" id="GO:0043709">
    <property type="term" value="P:cell adhesion involved in single-species biofilm formation"/>
    <property type="evidence" value="ECO:0007669"/>
    <property type="project" value="TreeGrafter"/>
</dbReference>
<feature type="transmembrane region" description="Helical" evidence="4">
    <location>
        <begin position="72"/>
        <end position="93"/>
    </location>
</feature>
<comment type="cofactor">
    <cofactor evidence="1">
        <name>Mg(2+)</name>
        <dbReference type="ChEBI" id="CHEBI:18420"/>
    </cofactor>
</comment>
<dbReference type="SMART" id="SM00267">
    <property type="entry name" value="GGDEF"/>
    <property type="match status" value="1"/>
</dbReference>
<feature type="transmembrane region" description="Helical" evidence="4">
    <location>
        <begin position="155"/>
        <end position="173"/>
    </location>
</feature>
<evidence type="ECO:0000256" key="1">
    <source>
        <dbReference type="ARBA" id="ARBA00001946"/>
    </source>
</evidence>
<dbReference type="InterPro" id="IPR050469">
    <property type="entry name" value="Diguanylate_Cyclase"/>
</dbReference>
<dbReference type="InterPro" id="IPR043128">
    <property type="entry name" value="Rev_trsase/Diguanyl_cyclase"/>
</dbReference>
<comment type="caution">
    <text evidence="6">The sequence shown here is derived from an EMBL/GenBank/DDBJ whole genome shotgun (WGS) entry which is preliminary data.</text>
</comment>
<dbReference type="Gene3D" id="3.30.70.270">
    <property type="match status" value="1"/>
</dbReference>
<feature type="transmembrane region" description="Helical" evidence="4">
    <location>
        <begin position="179"/>
        <end position="195"/>
    </location>
</feature>
<dbReference type="AlphaFoldDB" id="A0A4P9VTE6"/>
<dbReference type="FunFam" id="3.30.70.270:FF:000001">
    <property type="entry name" value="Diguanylate cyclase domain protein"/>
    <property type="match status" value="1"/>
</dbReference>
<dbReference type="NCBIfam" id="TIGR00254">
    <property type="entry name" value="GGDEF"/>
    <property type="match status" value="1"/>
</dbReference>
<dbReference type="Pfam" id="PF00990">
    <property type="entry name" value="GGDEF"/>
    <property type="match status" value="1"/>
</dbReference>
<feature type="domain" description="GGDEF" evidence="5">
    <location>
        <begin position="244"/>
        <end position="381"/>
    </location>
</feature>
<dbReference type="RefSeq" id="WP_094788817.1">
    <property type="nucleotide sequence ID" value="NZ_NDXW01000001.1"/>
</dbReference>
<dbReference type="InterPro" id="IPR000160">
    <property type="entry name" value="GGDEF_dom"/>
</dbReference>
<dbReference type="SUPFAM" id="SSF55073">
    <property type="entry name" value="Nucleotide cyclase"/>
    <property type="match status" value="1"/>
</dbReference>
<gene>
    <name evidence="6" type="ORF">B9G39_22195</name>
</gene>
<evidence type="ECO:0000256" key="3">
    <source>
        <dbReference type="ARBA" id="ARBA00034247"/>
    </source>
</evidence>
<dbReference type="PROSITE" id="PS50887">
    <property type="entry name" value="GGDEF"/>
    <property type="match status" value="1"/>
</dbReference>
<dbReference type="Proteomes" id="UP000257039">
    <property type="component" value="Unassembled WGS sequence"/>
</dbReference>
<reference evidence="6 7" key="1">
    <citation type="submission" date="2017-04" db="EMBL/GenBank/DDBJ databases">
        <title>Draft genome sequence of Zooshikella ganghwensis VG4 isolated from Red Sea sediments.</title>
        <authorList>
            <person name="Rehman Z."/>
            <person name="Alam I."/>
            <person name="Kamau A."/>
            <person name="Bajic V."/>
            <person name="Leiknes T."/>
        </authorList>
    </citation>
    <scope>NUCLEOTIDE SEQUENCE [LARGE SCALE GENOMIC DNA]</scope>
    <source>
        <strain evidence="6 7">VG4</strain>
    </source>
</reference>